<keyword evidence="5" id="KW-0675">Receptor</keyword>
<accession>A0ABD0JRX2</accession>
<evidence type="ECO:0000256" key="1">
    <source>
        <dbReference type="ARBA" id="ARBA00004141"/>
    </source>
</evidence>
<feature type="transmembrane region" description="Helical" evidence="6">
    <location>
        <begin position="282"/>
        <end position="305"/>
    </location>
</feature>
<dbReference type="PANTHER" id="PTHR21421">
    <property type="entry name" value="GUSTATORY RECEPTOR"/>
    <property type="match status" value="1"/>
</dbReference>
<keyword evidence="8" id="KW-1185">Reference proteome</keyword>
<comment type="caution">
    <text evidence="7">The sequence shown here is derived from an EMBL/GenBank/DDBJ whole genome shotgun (WGS) entry which is preliminary data.</text>
</comment>
<evidence type="ECO:0000256" key="5">
    <source>
        <dbReference type="ARBA" id="ARBA00023170"/>
    </source>
</evidence>
<evidence type="ECO:0000313" key="8">
    <source>
        <dbReference type="Proteomes" id="UP001519460"/>
    </source>
</evidence>
<dbReference type="GO" id="GO:0038023">
    <property type="term" value="F:signaling receptor activity"/>
    <property type="evidence" value="ECO:0007669"/>
    <property type="project" value="UniProtKB-ARBA"/>
</dbReference>
<dbReference type="GO" id="GO:0016020">
    <property type="term" value="C:membrane"/>
    <property type="evidence" value="ECO:0007669"/>
    <property type="project" value="UniProtKB-SubCell"/>
</dbReference>
<name>A0ABD0JRX2_9CAEN</name>
<organism evidence="7 8">
    <name type="scientific">Batillaria attramentaria</name>
    <dbReference type="NCBI Taxonomy" id="370345"/>
    <lineage>
        <taxon>Eukaryota</taxon>
        <taxon>Metazoa</taxon>
        <taxon>Spiralia</taxon>
        <taxon>Lophotrochozoa</taxon>
        <taxon>Mollusca</taxon>
        <taxon>Gastropoda</taxon>
        <taxon>Caenogastropoda</taxon>
        <taxon>Sorbeoconcha</taxon>
        <taxon>Cerithioidea</taxon>
        <taxon>Batillariidae</taxon>
        <taxon>Batillaria</taxon>
    </lineage>
</organism>
<evidence type="ECO:0000256" key="6">
    <source>
        <dbReference type="SAM" id="Phobius"/>
    </source>
</evidence>
<feature type="transmembrane region" description="Helical" evidence="6">
    <location>
        <begin position="124"/>
        <end position="147"/>
    </location>
</feature>
<dbReference type="PANTHER" id="PTHR21421:SF29">
    <property type="entry name" value="GUSTATORY RECEPTOR 5A FOR TREHALOSE-RELATED"/>
    <property type="match status" value="1"/>
</dbReference>
<evidence type="ECO:0008006" key="9">
    <source>
        <dbReference type="Google" id="ProtNLM"/>
    </source>
</evidence>
<dbReference type="GO" id="GO:0051606">
    <property type="term" value="P:detection of stimulus"/>
    <property type="evidence" value="ECO:0007669"/>
    <property type="project" value="UniProtKB-ARBA"/>
</dbReference>
<reference evidence="7 8" key="1">
    <citation type="journal article" date="2023" name="Sci. Data">
        <title>Genome assembly of the Korean intertidal mud-creeper Batillaria attramentaria.</title>
        <authorList>
            <person name="Patra A.K."/>
            <person name="Ho P.T."/>
            <person name="Jun S."/>
            <person name="Lee S.J."/>
            <person name="Kim Y."/>
            <person name="Won Y.J."/>
        </authorList>
    </citation>
    <scope>NUCLEOTIDE SEQUENCE [LARGE SCALE GENOMIC DNA]</scope>
    <source>
        <strain evidence="7">Wonlab-2016</strain>
    </source>
</reference>
<dbReference type="EMBL" id="JACVVK020000344">
    <property type="protein sequence ID" value="KAK7477641.1"/>
    <property type="molecule type" value="Genomic_DNA"/>
</dbReference>
<protein>
    <recommendedName>
        <fullName evidence="9">Gustatory receptor</fullName>
    </recommendedName>
</protein>
<evidence type="ECO:0000256" key="3">
    <source>
        <dbReference type="ARBA" id="ARBA00022989"/>
    </source>
</evidence>
<keyword evidence="2 6" id="KW-0812">Transmembrane</keyword>
<feature type="transmembrane region" description="Helical" evidence="6">
    <location>
        <begin position="250"/>
        <end position="270"/>
    </location>
</feature>
<evidence type="ECO:0000256" key="2">
    <source>
        <dbReference type="ARBA" id="ARBA00022692"/>
    </source>
</evidence>
<feature type="transmembrane region" description="Helical" evidence="6">
    <location>
        <begin position="174"/>
        <end position="194"/>
    </location>
</feature>
<evidence type="ECO:0000313" key="7">
    <source>
        <dbReference type="EMBL" id="KAK7477641.1"/>
    </source>
</evidence>
<feature type="transmembrane region" description="Helical" evidence="6">
    <location>
        <begin position="35"/>
        <end position="53"/>
    </location>
</feature>
<comment type="subcellular location">
    <subcellularLocation>
        <location evidence="1">Membrane</location>
        <topology evidence="1">Multi-pass membrane protein</topology>
    </subcellularLocation>
</comment>
<dbReference type="AlphaFoldDB" id="A0ABD0JRX2"/>
<dbReference type="Proteomes" id="UP001519460">
    <property type="component" value="Unassembled WGS sequence"/>
</dbReference>
<keyword evidence="3 6" id="KW-1133">Transmembrane helix</keyword>
<keyword evidence="4 6" id="KW-0472">Membrane</keyword>
<proteinExistence type="predicted"/>
<gene>
    <name evidence="7" type="ORF">BaRGS_00031119</name>
</gene>
<sequence length="382" mass="42481">MKRPSLSAAVRPLLIVSFLSGTYNPTVARKRGRRLLTVLKTVIPILCCVLLTVKITSTVRRLLHKGQDGTGSIASLYRTTSLLGEVYMVFVLSAVGSKAFRHFLKCFQAYCSRFDRHREGFCHVLKPGIVAVLLTVVYLFVSAYSAYGAAARPCFYDRSSVFWPLDLFSCQPPVAFLTTFFTSQVYSIGFMLYFTTWRILMTEATDLVSGLREAGETTLTEKPEVLERFRLRHAHVCELIVKANACVRHIMAAIFGAGVPCILFVVHGFVYKQLSANEFQIMAMWFVGLVSRIVIIMLTGVALNLKMHQPVELLFQLNVEKMAGKGSDVVCGTILTYAVVIIQFQPTPGAENNQMHPHTDAVAVATPSLLTTDIQDFNVTTM</sequence>
<evidence type="ECO:0000256" key="4">
    <source>
        <dbReference type="ARBA" id="ARBA00023136"/>
    </source>
</evidence>